<sequence>MTQQYRHLSPEQVEHFLKYGYIVIRNGFTEEKAAEWTKTIWVRLGLNPNDKSTWTRDRVHMPWHRRERVATFAPKVWDAMQDLLGGAERINEDESRWGDSFIVNFGNKALEDATERIHPRDLDNWHVDGDFFVHYLDSPEQALLVIPIFSNIKPGGGGTYIAPEGIQMIARYLASHPEGVMPTGLSFTPSTTTCTDFKNDPGYWSHLKEVHNCTQFVEMVGEIGDVVLLHPLMLHSAAKNYLRQPRVITNPPVSLKEPFNFARENEEEYSLVEKKTLRALGVDKLDFHITTERQRMIPKRVDIQTKLLEEEKQRLKDHSVNCEALFGVAPFHTCSSTR</sequence>
<dbReference type="Gene3D" id="2.60.120.620">
    <property type="entry name" value="q2cbj1_9rhob like domain"/>
    <property type="match status" value="1"/>
</dbReference>
<organism evidence="1 2">
    <name type="scientific">Lentinula detonsa</name>
    <dbReference type="NCBI Taxonomy" id="2804962"/>
    <lineage>
        <taxon>Eukaryota</taxon>
        <taxon>Fungi</taxon>
        <taxon>Dikarya</taxon>
        <taxon>Basidiomycota</taxon>
        <taxon>Agaricomycotina</taxon>
        <taxon>Agaricomycetes</taxon>
        <taxon>Agaricomycetidae</taxon>
        <taxon>Agaricales</taxon>
        <taxon>Marasmiineae</taxon>
        <taxon>Omphalotaceae</taxon>
        <taxon>Lentinula</taxon>
    </lineage>
</organism>
<protein>
    <recommendedName>
        <fullName evidence="3">Clavaminate synthase-like protein</fullName>
    </recommendedName>
</protein>
<comment type="caution">
    <text evidence="1">The sequence shown here is derived from an EMBL/GenBank/DDBJ whole genome shotgun (WGS) entry which is preliminary data.</text>
</comment>
<accession>A0AA38PZ17</accession>
<evidence type="ECO:0008006" key="3">
    <source>
        <dbReference type="Google" id="ProtNLM"/>
    </source>
</evidence>
<evidence type="ECO:0000313" key="2">
    <source>
        <dbReference type="Proteomes" id="UP001163850"/>
    </source>
</evidence>
<dbReference type="EMBL" id="MU801993">
    <property type="protein sequence ID" value="KAJ3984300.1"/>
    <property type="molecule type" value="Genomic_DNA"/>
</dbReference>
<dbReference type="SUPFAM" id="SSF51197">
    <property type="entry name" value="Clavaminate synthase-like"/>
    <property type="match status" value="1"/>
</dbReference>
<reference evidence="1" key="1">
    <citation type="submission" date="2022-08" db="EMBL/GenBank/DDBJ databases">
        <authorList>
            <consortium name="DOE Joint Genome Institute"/>
            <person name="Min B."/>
            <person name="Riley R."/>
            <person name="Sierra-Patev S."/>
            <person name="Naranjo-Ortiz M."/>
            <person name="Looney B."/>
            <person name="Konkel Z."/>
            <person name="Slot J.C."/>
            <person name="Sakamoto Y."/>
            <person name="Steenwyk J.L."/>
            <person name="Rokas A."/>
            <person name="Carro J."/>
            <person name="Camarero S."/>
            <person name="Ferreira P."/>
            <person name="Molpeceres G."/>
            <person name="Ruiz-Duenas F.J."/>
            <person name="Serrano A."/>
            <person name="Henrissat B."/>
            <person name="Drula E."/>
            <person name="Hughes K.W."/>
            <person name="Mata J.L."/>
            <person name="Ishikawa N.K."/>
            <person name="Vargas-Isla R."/>
            <person name="Ushijima S."/>
            <person name="Smith C.A."/>
            <person name="Ahrendt S."/>
            <person name="Andreopoulos W."/>
            <person name="He G."/>
            <person name="Labutti K."/>
            <person name="Lipzen A."/>
            <person name="Ng V."/>
            <person name="Sandor L."/>
            <person name="Barry K."/>
            <person name="Martinez A.T."/>
            <person name="Xiao Y."/>
            <person name="Gibbons J.G."/>
            <person name="Terashima K."/>
            <person name="Hibbett D.S."/>
            <person name="Grigoriev I.V."/>
        </authorList>
    </citation>
    <scope>NUCLEOTIDE SEQUENCE</scope>
    <source>
        <strain evidence="1">TFB7829</strain>
    </source>
</reference>
<gene>
    <name evidence="1" type="ORF">F5890DRAFT_1517827</name>
</gene>
<dbReference type="Proteomes" id="UP001163850">
    <property type="component" value="Unassembled WGS sequence"/>
</dbReference>
<evidence type="ECO:0000313" key="1">
    <source>
        <dbReference type="EMBL" id="KAJ3984300.1"/>
    </source>
</evidence>
<name>A0AA38PZ17_9AGAR</name>
<dbReference type="AlphaFoldDB" id="A0AA38PZ17"/>
<proteinExistence type="predicted"/>